<organism evidence="11 12">
    <name type="scientific">Chara braunii</name>
    <name type="common">Braun's stonewort</name>
    <dbReference type="NCBI Taxonomy" id="69332"/>
    <lineage>
        <taxon>Eukaryota</taxon>
        <taxon>Viridiplantae</taxon>
        <taxon>Streptophyta</taxon>
        <taxon>Charophyceae</taxon>
        <taxon>Charales</taxon>
        <taxon>Characeae</taxon>
        <taxon>Chara</taxon>
    </lineage>
</organism>
<dbReference type="EMBL" id="BFEA01000088">
    <property type="protein sequence ID" value="GBG67483.1"/>
    <property type="molecule type" value="Genomic_DNA"/>
</dbReference>
<evidence type="ECO:0000256" key="5">
    <source>
        <dbReference type="ARBA" id="ARBA00022989"/>
    </source>
</evidence>
<dbReference type="OrthoDB" id="75720at2759"/>
<gene>
    <name evidence="11" type="ORF">CBR_g618</name>
</gene>
<dbReference type="GO" id="GO:0015184">
    <property type="term" value="F:L-cystine transmembrane transporter activity"/>
    <property type="evidence" value="ECO:0007669"/>
    <property type="project" value="TreeGrafter"/>
</dbReference>
<evidence type="ECO:0000256" key="2">
    <source>
        <dbReference type="ARBA" id="ARBA00022448"/>
    </source>
</evidence>
<keyword evidence="7" id="KW-0458">Lysosome</keyword>
<feature type="region of interest" description="Disordered" evidence="9">
    <location>
        <begin position="270"/>
        <end position="316"/>
    </location>
</feature>
<evidence type="ECO:0000256" key="8">
    <source>
        <dbReference type="ARBA" id="ARBA00074957"/>
    </source>
</evidence>
<feature type="transmembrane region" description="Helical" evidence="10">
    <location>
        <begin position="242"/>
        <end position="261"/>
    </location>
</feature>
<keyword evidence="5 10" id="KW-1133">Transmembrane helix</keyword>
<feature type="transmembrane region" description="Helical" evidence="10">
    <location>
        <begin position="74"/>
        <end position="90"/>
    </location>
</feature>
<dbReference type="PANTHER" id="PTHR13131">
    <property type="entry name" value="CYSTINOSIN"/>
    <property type="match status" value="1"/>
</dbReference>
<keyword evidence="3 10" id="KW-0812">Transmembrane</keyword>
<feature type="transmembrane region" description="Helical" evidence="10">
    <location>
        <begin position="166"/>
        <end position="186"/>
    </location>
</feature>
<dbReference type="Gene3D" id="1.20.1280.290">
    <property type="match status" value="2"/>
</dbReference>
<evidence type="ECO:0000256" key="6">
    <source>
        <dbReference type="ARBA" id="ARBA00023136"/>
    </source>
</evidence>
<feature type="transmembrane region" description="Helical" evidence="10">
    <location>
        <begin position="33"/>
        <end position="53"/>
    </location>
</feature>
<evidence type="ECO:0000313" key="12">
    <source>
        <dbReference type="Proteomes" id="UP000265515"/>
    </source>
</evidence>
<dbReference type="InterPro" id="IPR005282">
    <property type="entry name" value="LC_transporter"/>
</dbReference>
<keyword evidence="6 10" id="KW-0472">Membrane</keyword>
<evidence type="ECO:0000256" key="10">
    <source>
        <dbReference type="SAM" id="Phobius"/>
    </source>
</evidence>
<dbReference type="InterPro" id="IPR006603">
    <property type="entry name" value="PQ-loop_rpt"/>
</dbReference>
<keyword evidence="4" id="KW-0677">Repeat</keyword>
<evidence type="ECO:0000256" key="9">
    <source>
        <dbReference type="SAM" id="MobiDB-lite"/>
    </source>
</evidence>
<dbReference type="FunFam" id="1.20.1280.290:FF:000018">
    <property type="entry name" value="Cystinosin homolog"/>
    <property type="match status" value="1"/>
</dbReference>
<dbReference type="SMART" id="SM00679">
    <property type="entry name" value="CTNS"/>
    <property type="match status" value="2"/>
</dbReference>
<evidence type="ECO:0000313" key="11">
    <source>
        <dbReference type="EMBL" id="GBG67483.1"/>
    </source>
</evidence>
<dbReference type="NCBIfam" id="TIGR00951">
    <property type="entry name" value="2A43"/>
    <property type="match status" value="1"/>
</dbReference>
<dbReference type="OMA" id="WIDVIYT"/>
<keyword evidence="2" id="KW-0813">Transport</keyword>
<feature type="transmembrane region" description="Helical" evidence="10">
    <location>
        <begin position="141"/>
        <end position="160"/>
    </location>
</feature>
<dbReference type="Proteomes" id="UP000265515">
    <property type="component" value="Unassembled WGS sequence"/>
</dbReference>
<dbReference type="AlphaFoldDB" id="A0A388KC01"/>
<sequence>MQEGGVMDPSPSDLLVVDAQWQSPLLYFLYNNLGWLAFTVWSISFYPQVLLNYRRKSVEGLNFDFVIFNLTKHSTYCIFNIALFFSPVVQQQYRMRYGERELIPVSASDVAFSVHAVTLTVVTALQLLIFPKGGQTVSRTAIWITIGAWAVGLVGVLLAIDGELTWLSSATLFNYIQVVMTSIKYIPQAWMNYKRRSTVGWSIGNILLDLTGAVSGLAQMFLQSIDQKSFKNFAGNAGKLGLTGETIMFDLLFVVQHYYLYSDKQRAMDGEGGGTSPVPLLHDHRESEQSPAEGIASLSHRHYKGYSSTQDLEKGE</sequence>
<accession>A0A388KC01</accession>
<feature type="transmembrane region" description="Helical" evidence="10">
    <location>
        <begin position="110"/>
        <end position="129"/>
    </location>
</feature>
<dbReference type="GO" id="GO:0005765">
    <property type="term" value="C:lysosomal membrane"/>
    <property type="evidence" value="ECO:0007669"/>
    <property type="project" value="UniProtKB-SubCell"/>
</dbReference>
<keyword evidence="12" id="KW-1185">Reference proteome</keyword>
<comment type="caution">
    <text evidence="11">The sequence shown here is derived from an EMBL/GenBank/DDBJ whole genome shotgun (WGS) entry which is preliminary data.</text>
</comment>
<dbReference type="Pfam" id="PF04193">
    <property type="entry name" value="PQ-loop"/>
    <property type="match status" value="2"/>
</dbReference>
<evidence type="ECO:0000256" key="1">
    <source>
        <dbReference type="ARBA" id="ARBA00004155"/>
    </source>
</evidence>
<reference evidence="11 12" key="1">
    <citation type="journal article" date="2018" name="Cell">
        <title>The Chara Genome: Secondary Complexity and Implications for Plant Terrestrialization.</title>
        <authorList>
            <person name="Nishiyama T."/>
            <person name="Sakayama H."/>
            <person name="Vries J.D."/>
            <person name="Buschmann H."/>
            <person name="Saint-Marcoux D."/>
            <person name="Ullrich K.K."/>
            <person name="Haas F.B."/>
            <person name="Vanderstraeten L."/>
            <person name="Becker D."/>
            <person name="Lang D."/>
            <person name="Vosolsobe S."/>
            <person name="Rombauts S."/>
            <person name="Wilhelmsson P.K.I."/>
            <person name="Janitza P."/>
            <person name="Kern R."/>
            <person name="Heyl A."/>
            <person name="Rumpler F."/>
            <person name="Villalobos L.I.A.C."/>
            <person name="Clay J.M."/>
            <person name="Skokan R."/>
            <person name="Toyoda A."/>
            <person name="Suzuki Y."/>
            <person name="Kagoshima H."/>
            <person name="Schijlen E."/>
            <person name="Tajeshwar N."/>
            <person name="Catarino B."/>
            <person name="Hetherington A.J."/>
            <person name="Saltykova A."/>
            <person name="Bonnot C."/>
            <person name="Breuninger H."/>
            <person name="Symeonidi A."/>
            <person name="Radhakrishnan G.V."/>
            <person name="Van Nieuwerburgh F."/>
            <person name="Deforce D."/>
            <person name="Chang C."/>
            <person name="Karol K.G."/>
            <person name="Hedrich R."/>
            <person name="Ulvskov P."/>
            <person name="Glockner G."/>
            <person name="Delwiche C.F."/>
            <person name="Petrasek J."/>
            <person name="Van de Peer Y."/>
            <person name="Friml J."/>
            <person name="Beilby M."/>
            <person name="Dolan L."/>
            <person name="Kohara Y."/>
            <person name="Sugano S."/>
            <person name="Fujiyama A."/>
            <person name="Delaux P.-M."/>
            <person name="Quint M."/>
            <person name="TheiBen G."/>
            <person name="Hagemann M."/>
            <person name="Harholt J."/>
            <person name="Dunand C."/>
            <person name="Zachgo S."/>
            <person name="Langdale J."/>
            <person name="Maumus F."/>
            <person name="Straeten D.V.D."/>
            <person name="Gould S.B."/>
            <person name="Rensing S.A."/>
        </authorList>
    </citation>
    <scope>NUCLEOTIDE SEQUENCE [LARGE SCALE GENOMIC DNA]</scope>
    <source>
        <strain evidence="11 12">S276</strain>
    </source>
</reference>
<comment type="subcellular location">
    <subcellularLocation>
        <location evidence="1">Lysosome membrane</location>
        <topology evidence="1">Multi-pass membrane protein</topology>
    </subcellularLocation>
</comment>
<protein>
    <recommendedName>
        <fullName evidence="8">Cystinosin homolog</fullName>
    </recommendedName>
</protein>
<feature type="transmembrane region" description="Helical" evidence="10">
    <location>
        <begin position="198"/>
        <end position="222"/>
    </location>
</feature>
<dbReference type="STRING" id="69332.A0A388KC01"/>
<name>A0A388KC01_CHABU</name>
<proteinExistence type="predicted"/>
<dbReference type="Gramene" id="GBG67483">
    <property type="protein sequence ID" value="GBG67483"/>
    <property type="gene ID" value="CBR_g618"/>
</dbReference>
<evidence type="ECO:0000256" key="3">
    <source>
        <dbReference type="ARBA" id="ARBA00022692"/>
    </source>
</evidence>
<evidence type="ECO:0000256" key="7">
    <source>
        <dbReference type="ARBA" id="ARBA00023228"/>
    </source>
</evidence>
<dbReference type="PANTHER" id="PTHR13131:SF5">
    <property type="entry name" value="CYSTINOSIN"/>
    <property type="match status" value="1"/>
</dbReference>
<evidence type="ECO:0000256" key="4">
    <source>
        <dbReference type="ARBA" id="ARBA00022737"/>
    </source>
</evidence>